<accession>A0A8H4AS20</accession>
<dbReference type="EMBL" id="WTPW01000289">
    <property type="protein sequence ID" value="KAF0526223.1"/>
    <property type="molecule type" value="Genomic_DNA"/>
</dbReference>
<evidence type="ECO:0000313" key="3">
    <source>
        <dbReference type="Proteomes" id="UP000439903"/>
    </source>
</evidence>
<gene>
    <name evidence="2" type="ORF">F8M41_014123</name>
</gene>
<evidence type="ECO:0000256" key="1">
    <source>
        <dbReference type="SAM" id="MobiDB-lite"/>
    </source>
</evidence>
<keyword evidence="3" id="KW-1185">Reference proteome</keyword>
<comment type="caution">
    <text evidence="2">The sequence shown here is derived from an EMBL/GenBank/DDBJ whole genome shotgun (WGS) entry which is preliminary data.</text>
</comment>
<evidence type="ECO:0000313" key="2">
    <source>
        <dbReference type="EMBL" id="KAF0526223.1"/>
    </source>
</evidence>
<dbReference type="Proteomes" id="UP000439903">
    <property type="component" value="Unassembled WGS sequence"/>
</dbReference>
<feature type="region of interest" description="Disordered" evidence="1">
    <location>
        <begin position="30"/>
        <end position="56"/>
    </location>
</feature>
<reference evidence="2 3" key="1">
    <citation type="journal article" date="2019" name="Environ. Microbiol.">
        <title>At the nexus of three kingdoms: the genome of the mycorrhizal fungus Gigaspora margarita provides insights into plant, endobacterial and fungal interactions.</title>
        <authorList>
            <person name="Venice F."/>
            <person name="Ghignone S."/>
            <person name="Salvioli di Fossalunga A."/>
            <person name="Amselem J."/>
            <person name="Novero M."/>
            <person name="Xianan X."/>
            <person name="Sedzielewska Toro K."/>
            <person name="Morin E."/>
            <person name="Lipzen A."/>
            <person name="Grigoriev I.V."/>
            <person name="Henrissat B."/>
            <person name="Martin F.M."/>
            <person name="Bonfante P."/>
        </authorList>
    </citation>
    <scope>NUCLEOTIDE SEQUENCE [LARGE SCALE GENOMIC DNA]</scope>
    <source>
        <strain evidence="2 3">BEG34</strain>
    </source>
</reference>
<name>A0A8H4AS20_GIGMA</name>
<protein>
    <submittedName>
        <fullName evidence="2">Uncharacterized protein</fullName>
    </submittedName>
</protein>
<proteinExistence type="predicted"/>
<dbReference type="AlphaFoldDB" id="A0A8H4AS20"/>
<feature type="compositionally biased region" description="Basic residues" evidence="1">
    <location>
        <begin position="30"/>
        <end position="40"/>
    </location>
</feature>
<sequence length="88" mass="10267">MNSKGSLIFDCTGTTQYKNESQLLREFKHSALKRKKKPKQKSIQTIKKQPKNNTETELQKMITARQQILKESYTLKSSKYHPQLPSVQ</sequence>
<organism evidence="2 3">
    <name type="scientific">Gigaspora margarita</name>
    <dbReference type="NCBI Taxonomy" id="4874"/>
    <lineage>
        <taxon>Eukaryota</taxon>
        <taxon>Fungi</taxon>
        <taxon>Fungi incertae sedis</taxon>
        <taxon>Mucoromycota</taxon>
        <taxon>Glomeromycotina</taxon>
        <taxon>Glomeromycetes</taxon>
        <taxon>Diversisporales</taxon>
        <taxon>Gigasporaceae</taxon>
        <taxon>Gigaspora</taxon>
    </lineage>
</organism>
<dbReference type="OrthoDB" id="2485204at2759"/>